<dbReference type="GO" id="GO:0051484">
    <property type="term" value="P:isopentenyl diphosphate biosynthetic process, methylerythritol 4-phosphate pathway involved in terpenoid biosynthetic process"/>
    <property type="evidence" value="ECO:0007669"/>
    <property type="project" value="TreeGrafter"/>
</dbReference>
<dbReference type="GO" id="GO:0030604">
    <property type="term" value="F:1-deoxy-D-xylulose-5-phosphate reductoisomerase activity"/>
    <property type="evidence" value="ECO:0007669"/>
    <property type="project" value="InterPro"/>
</dbReference>
<dbReference type="InterPro" id="IPR036291">
    <property type="entry name" value="NAD(P)-bd_dom_sf"/>
</dbReference>
<evidence type="ECO:0000313" key="4">
    <source>
        <dbReference type="EMBL" id="KZV23481.1"/>
    </source>
</evidence>
<feature type="compositionally biased region" description="Acidic residues" evidence="2">
    <location>
        <begin position="67"/>
        <end position="76"/>
    </location>
</feature>
<evidence type="ECO:0000256" key="1">
    <source>
        <dbReference type="SAM" id="Coils"/>
    </source>
</evidence>
<keyword evidence="1" id="KW-0175">Coiled coil</keyword>
<evidence type="ECO:0000259" key="3">
    <source>
        <dbReference type="Pfam" id="PF02670"/>
    </source>
</evidence>
<protein>
    <submittedName>
        <fullName evidence="4">1-deoxy-D-xylulose 5-phosphate reductoisomerase, chloroplastic</fullName>
    </submittedName>
</protein>
<feature type="region of interest" description="Disordered" evidence="2">
    <location>
        <begin position="262"/>
        <end position="284"/>
    </location>
</feature>
<accession>A0A2Z7ANV1</accession>
<feature type="compositionally biased region" description="Basic and acidic residues" evidence="2">
    <location>
        <begin position="77"/>
        <end position="96"/>
    </location>
</feature>
<dbReference type="PANTHER" id="PTHR30525">
    <property type="entry name" value="1-DEOXY-D-XYLULOSE 5-PHOSPHATE REDUCTOISOMERASE"/>
    <property type="match status" value="1"/>
</dbReference>
<organism evidence="4 5">
    <name type="scientific">Dorcoceras hygrometricum</name>
    <dbReference type="NCBI Taxonomy" id="472368"/>
    <lineage>
        <taxon>Eukaryota</taxon>
        <taxon>Viridiplantae</taxon>
        <taxon>Streptophyta</taxon>
        <taxon>Embryophyta</taxon>
        <taxon>Tracheophyta</taxon>
        <taxon>Spermatophyta</taxon>
        <taxon>Magnoliopsida</taxon>
        <taxon>eudicotyledons</taxon>
        <taxon>Gunneridae</taxon>
        <taxon>Pentapetalae</taxon>
        <taxon>asterids</taxon>
        <taxon>lamiids</taxon>
        <taxon>Lamiales</taxon>
        <taxon>Gesneriaceae</taxon>
        <taxon>Didymocarpoideae</taxon>
        <taxon>Trichosporeae</taxon>
        <taxon>Loxocarpinae</taxon>
        <taxon>Dorcoceras</taxon>
    </lineage>
</organism>
<dbReference type="GO" id="GO:0070402">
    <property type="term" value="F:NADPH binding"/>
    <property type="evidence" value="ECO:0007669"/>
    <property type="project" value="InterPro"/>
</dbReference>
<dbReference type="GO" id="GO:0030145">
    <property type="term" value="F:manganese ion binding"/>
    <property type="evidence" value="ECO:0007669"/>
    <property type="project" value="TreeGrafter"/>
</dbReference>
<dbReference type="AlphaFoldDB" id="A0A2Z7ANV1"/>
<evidence type="ECO:0000256" key="2">
    <source>
        <dbReference type="SAM" id="MobiDB-lite"/>
    </source>
</evidence>
<proteinExistence type="predicted"/>
<dbReference type="GO" id="GO:0016853">
    <property type="term" value="F:isomerase activity"/>
    <property type="evidence" value="ECO:0007669"/>
    <property type="project" value="UniProtKB-KW"/>
</dbReference>
<dbReference type="Pfam" id="PF02670">
    <property type="entry name" value="DXP_reductoisom"/>
    <property type="match status" value="1"/>
</dbReference>
<keyword evidence="4" id="KW-0413">Isomerase</keyword>
<sequence>MTTMRSEAKVDALDRLVIASRENVNKMQEVMNAMEENLVKVNKSLSELKPLVEIMRREEAYERPETEDGYVPEGVEESLKSPAKKDQGEDGEEHITDAPQESIGGDMENKSPEAPSVAKYEDEVEELLDGLGPRYTDWPGELRLTMRKIEIPASDGTDPVGRLGKAERNLEIHGTSTYHCFRITHIHMEGPAVQRFQWVKSRTPNWNWERFAEELIHRYSGRKAANPYESLASFKRGELPVDEHIEEELLLSIMSYTTKESSANYRGETRQGGGDGIMGRAQPTDRDRFGHIQAHERNRGRYDPTPHLLGRKEDVSGPTHRPAQIQQLGRQPVVNTSNNRGMGDRAASLVRNESLVDELKEAWAGPQDKPEIIPGEQGVIEVARHPDVVTVVSGIVGCAGLKPTVAAIEAGKDIALANKETLIAGCPFVLPLAHKHNVKILPADSEHSAIFQCKQGLPLYTSLGDKAVPKEAGIVMNHTRERPTGLWWKRRHNGSREAHNNTGVF</sequence>
<feature type="domain" description="1-deoxy-D-xylulose 5-phosphate reductoisomerase N-terminal" evidence="3">
    <location>
        <begin position="350"/>
        <end position="425"/>
    </location>
</feature>
<dbReference type="OrthoDB" id="7848262at2759"/>
<feature type="compositionally biased region" description="Polar residues" evidence="2">
    <location>
        <begin position="324"/>
        <end position="340"/>
    </location>
</feature>
<reference evidence="4 5" key="1">
    <citation type="journal article" date="2015" name="Proc. Natl. Acad. Sci. U.S.A.">
        <title>The resurrection genome of Boea hygrometrica: A blueprint for survival of dehydration.</title>
        <authorList>
            <person name="Xiao L."/>
            <person name="Yang G."/>
            <person name="Zhang L."/>
            <person name="Yang X."/>
            <person name="Zhao S."/>
            <person name="Ji Z."/>
            <person name="Zhou Q."/>
            <person name="Hu M."/>
            <person name="Wang Y."/>
            <person name="Chen M."/>
            <person name="Xu Y."/>
            <person name="Jin H."/>
            <person name="Xiao X."/>
            <person name="Hu G."/>
            <person name="Bao F."/>
            <person name="Hu Y."/>
            <person name="Wan P."/>
            <person name="Li L."/>
            <person name="Deng X."/>
            <person name="Kuang T."/>
            <person name="Xiang C."/>
            <person name="Zhu J.K."/>
            <person name="Oliver M.J."/>
            <person name="He Y."/>
        </authorList>
    </citation>
    <scope>NUCLEOTIDE SEQUENCE [LARGE SCALE GENOMIC DNA]</scope>
    <source>
        <strain evidence="5">cv. XS01</strain>
    </source>
</reference>
<dbReference type="InterPro" id="IPR003821">
    <property type="entry name" value="DXP_reductoisomerase"/>
</dbReference>
<dbReference type="InterPro" id="IPR013512">
    <property type="entry name" value="DXP_reductoisomerase_N"/>
</dbReference>
<keyword evidence="5" id="KW-1185">Reference proteome</keyword>
<dbReference type="Proteomes" id="UP000250235">
    <property type="component" value="Unassembled WGS sequence"/>
</dbReference>
<evidence type="ECO:0000313" key="5">
    <source>
        <dbReference type="Proteomes" id="UP000250235"/>
    </source>
</evidence>
<dbReference type="EMBL" id="KV013499">
    <property type="protein sequence ID" value="KZV23481.1"/>
    <property type="molecule type" value="Genomic_DNA"/>
</dbReference>
<dbReference type="SUPFAM" id="SSF51735">
    <property type="entry name" value="NAD(P)-binding Rossmann-fold domains"/>
    <property type="match status" value="1"/>
</dbReference>
<dbReference type="PANTHER" id="PTHR30525:SF0">
    <property type="entry name" value="1-DEOXY-D-XYLULOSE 5-PHOSPHATE REDUCTOISOMERASE, CHLOROPLASTIC"/>
    <property type="match status" value="1"/>
</dbReference>
<dbReference type="Gene3D" id="3.40.50.720">
    <property type="entry name" value="NAD(P)-binding Rossmann-like Domain"/>
    <property type="match status" value="1"/>
</dbReference>
<name>A0A2Z7ANV1_9LAMI</name>
<feature type="region of interest" description="Disordered" evidence="2">
    <location>
        <begin position="312"/>
        <end position="345"/>
    </location>
</feature>
<gene>
    <name evidence="4" type="ORF">F511_16837</name>
</gene>
<feature type="coiled-coil region" evidence="1">
    <location>
        <begin position="17"/>
        <end position="44"/>
    </location>
</feature>
<feature type="region of interest" description="Disordered" evidence="2">
    <location>
        <begin position="60"/>
        <end position="116"/>
    </location>
</feature>